<evidence type="ECO:0000313" key="6">
    <source>
        <dbReference type="Proteomes" id="UP000053890"/>
    </source>
</evidence>
<evidence type="ECO:0000313" key="5">
    <source>
        <dbReference type="EMBL" id="KPV71960.1"/>
    </source>
</evidence>
<dbReference type="OrthoDB" id="272411at2759"/>
<evidence type="ECO:0000259" key="4">
    <source>
        <dbReference type="Pfam" id="PF19038"/>
    </source>
</evidence>
<proteinExistence type="inferred from homology"/>
<dbReference type="GO" id="GO:0035658">
    <property type="term" value="C:Mon1-Ccz1 complex"/>
    <property type="evidence" value="ECO:0007669"/>
    <property type="project" value="TreeGrafter"/>
</dbReference>
<dbReference type="InterPro" id="IPR043970">
    <property type="entry name" value="FUZ/MON1/HPS1_longin_3"/>
</dbReference>
<dbReference type="GeneID" id="28975427"/>
<dbReference type="PANTHER" id="PTHR13027:SF7">
    <property type="entry name" value="VACUOLAR FUSION PROTEIN MON1 HOMOLOG"/>
    <property type="match status" value="1"/>
</dbReference>
<name>A0A0P9EXU0_RHOGW</name>
<dbReference type="RefSeq" id="XP_018268009.1">
    <property type="nucleotide sequence ID" value="XM_018414979.1"/>
</dbReference>
<feature type="domain" description="FUZ/MON1/HPS1 third Longin" evidence="4">
    <location>
        <begin position="2"/>
        <end position="79"/>
    </location>
</feature>
<comment type="subcellular location">
    <subcellularLocation>
        <location evidence="3">Endosome</location>
        <location evidence="3">Multivesicular body membrane</location>
        <topology evidence="3">Peripheral membrane protein</topology>
    </subcellularLocation>
    <subcellularLocation>
        <location evidence="1 3">Prevacuolar compartment membrane</location>
        <topology evidence="1 3">Peripheral membrane protein</topology>
    </subcellularLocation>
    <subcellularLocation>
        <location evidence="3">Vacuole membrane</location>
        <topology evidence="3">Peripheral membrane protein</topology>
    </subcellularLocation>
</comment>
<dbReference type="GO" id="GO:0016192">
    <property type="term" value="P:vesicle-mediated transport"/>
    <property type="evidence" value="ECO:0007669"/>
    <property type="project" value="InterPro"/>
</dbReference>
<dbReference type="OMA" id="GANRIVQ"/>
<protein>
    <recommendedName>
        <fullName evidence="2 3">Vacuolar fusion protein MON1</fullName>
    </recommendedName>
</protein>
<reference evidence="5 6" key="1">
    <citation type="journal article" date="2015" name="Front. Microbiol.">
        <title>Genome sequence of the plant growth promoting endophytic yeast Rhodotorula graminis WP1.</title>
        <authorList>
            <person name="Firrincieli A."/>
            <person name="Otillar R."/>
            <person name="Salamov A."/>
            <person name="Schmutz J."/>
            <person name="Khan Z."/>
            <person name="Redman R.S."/>
            <person name="Fleck N.D."/>
            <person name="Lindquist E."/>
            <person name="Grigoriev I.V."/>
            <person name="Doty S.L."/>
        </authorList>
    </citation>
    <scope>NUCLEOTIDE SEQUENCE [LARGE SCALE GENOMIC DNA]</scope>
    <source>
        <strain evidence="5 6">WP1</strain>
    </source>
</reference>
<evidence type="ECO:0000256" key="1">
    <source>
        <dbReference type="ARBA" id="ARBA00004380"/>
    </source>
</evidence>
<evidence type="ECO:0000256" key="3">
    <source>
        <dbReference type="RuleBase" id="RU367048"/>
    </source>
</evidence>
<keyword evidence="3" id="KW-0072">Autophagy</keyword>
<keyword evidence="3" id="KW-0813">Transport</keyword>
<comment type="function">
    <text evidence="3">Required for multiple vacuole delivery pathways including the cytoplasm to vacuole transport (Cvt), autophagy, pexophagy and endocytosis.</text>
</comment>
<dbReference type="Pfam" id="PF19038">
    <property type="entry name" value="Fuz_longin_3"/>
    <property type="match status" value="1"/>
</dbReference>
<accession>A0A0P9EXU0</accession>
<dbReference type="Proteomes" id="UP000053890">
    <property type="component" value="Unassembled WGS sequence"/>
</dbReference>
<dbReference type="GO" id="GO:0006914">
    <property type="term" value="P:autophagy"/>
    <property type="evidence" value="ECO:0007669"/>
    <property type="project" value="UniProtKB-UniRule"/>
</dbReference>
<gene>
    <name evidence="5" type="ORF">RHOBADRAFT_47410</name>
</gene>
<sequence length="90" mass="9978">MRLTTLYQHVHDALHPRPAAAGTAARPPAQVQYLRTEHEAVLGWVTPQFELYLATAPLLPHSAVVSAARAVSRWVKREERALFLHGAGTF</sequence>
<dbReference type="STRING" id="578459.A0A0P9EXU0"/>
<organism evidence="5 6">
    <name type="scientific">Rhodotorula graminis (strain WP1)</name>
    <dbReference type="NCBI Taxonomy" id="578459"/>
    <lineage>
        <taxon>Eukaryota</taxon>
        <taxon>Fungi</taxon>
        <taxon>Dikarya</taxon>
        <taxon>Basidiomycota</taxon>
        <taxon>Pucciniomycotina</taxon>
        <taxon>Microbotryomycetes</taxon>
        <taxon>Sporidiobolales</taxon>
        <taxon>Sporidiobolaceae</taxon>
        <taxon>Rhodotorula</taxon>
    </lineage>
</organism>
<comment type="similarity">
    <text evidence="3">Belongs to the MON1/SAND family.</text>
</comment>
<keyword evidence="3" id="KW-0653">Protein transport</keyword>
<dbReference type="PANTHER" id="PTHR13027">
    <property type="entry name" value="SAND PROTEIN-RELATED"/>
    <property type="match status" value="1"/>
</dbReference>
<keyword evidence="3" id="KW-0472">Membrane</keyword>
<dbReference type="GO" id="GO:0032585">
    <property type="term" value="C:multivesicular body membrane"/>
    <property type="evidence" value="ECO:0007669"/>
    <property type="project" value="UniProtKB-SubCell"/>
</dbReference>
<evidence type="ECO:0000256" key="2">
    <source>
        <dbReference type="ARBA" id="ARBA00018132"/>
    </source>
</evidence>
<dbReference type="AlphaFoldDB" id="A0A0P9EXU0"/>
<keyword evidence="3" id="KW-0967">Endosome</keyword>
<dbReference type="EMBL" id="KQ474090">
    <property type="protein sequence ID" value="KPV71960.1"/>
    <property type="molecule type" value="Genomic_DNA"/>
</dbReference>
<dbReference type="GO" id="GO:0006623">
    <property type="term" value="P:protein targeting to vacuole"/>
    <property type="evidence" value="ECO:0007669"/>
    <property type="project" value="UniProtKB-UniRule"/>
</dbReference>
<dbReference type="InterPro" id="IPR004353">
    <property type="entry name" value="Mon1"/>
</dbReference>
<keyword evidence="3" id="KW-0926">Vacuole</keyword>
<dbReference type="GO" id="GO:0000329">
    <property type="term" value="C:fungal-type vacuole membrane"/>
    <property type="evidence" value="ECO:0007669"/>
    <property type="project" value="TreeGrafter"/>
</dbReference>
<keyword evidence="6" id="KW-1185">Reference proteome</keyword>